<dbReference type="EC" id="4.1.3.27" evidence="5 15"/>
<evidence type="ECO:0000256" key="7">
    <source>
        <dbReference type="ARBA" id="ARBA00022605"/>
    </source>
</evidence>
<dbReference type="InterPro" id="IPR005256">
    <property type="entry name" value="Anth_synth_I_PabB"/>
</dbReference>
<gene>
    <name evidence="15 18" type="primary">trpE</name>
    <name evidence="18" type="ORF">GCM10009001_21680</name>
</gene>
<organism evidence="18 19">
    <name type="scientific">Virgibacillus siamensis</name>
    <dbReference type="NCBI Taxonomy" id="480071"/>
    <lineage>
        <taxon>Bacteria</taxon>
        <taxon>Bacillati</taxon>
        <taxon>Bacillota</taxon>
        <taxon>Bacilli</taxon>
        <taxon>Bacillales</taxon>
        <taxon>Bacillaceae</taxon>
        <taxon>Virgibacillus</taxon>
    </lineage>
</organism>
<dbReference type="InterPro" id="IPR019999">
    <property type="entry name" value="Anth_synth_I-like"/>
</dbReference>
<reference evidence="18 19" key="1">
    <citation type="journal article" date="2019" name="Int. J. Syst. Evol. Microbiol.">
        <title>The Global Catalogue of Microorganisms (GCM) 10K type strain sequencing project: providing services to taxonomists for standard genome sequencing and annotation.</title>
        <authorList>
            <consortium name="The Broad Institute Genomics Platform"/>
            <consortium name="The Broad Institute Genome Sequencing Center for Infectious Disease"/>
            <person name="Wu L."/>
            <person name="Ma J."/>
        </authorList>
    </citation>
    <scope>NUCLEOTIDE SEQUENCE [LARGE SCALE GENOMIC DNA]</scope>
    <source>
        <strain evidence="18 19">JCM 15395</strain>
    </source>
</reference>
<evidence type="ECO:0000259" key="17">
    <source>
        <dbReference type="Pfam" id="PF04715"/>
    </source>
</evidence>
<evidence type="ECO:0000313" key="19">
    <source>
        <dbReference type="Proteomes" id="UP001500866"/>
    </source>
</evidence>
<evidence type="ECO:0000256" key="5">
    <source>
        <dbReference type="ARBA" id="ARBA00012266"/>
    </source>
</evidence>
<evidence type="ECO:0000256" key="3">
    <source>
        <dbReference type="ARBA" id="ARBA00009562"/>
    </source>
</evidence>
<dbReference type="Gene3D" id="3.60.120.10">
    <property type="entry name" value="Anthranilate synthase"/>
    <property type="match status" value="1"/>
</dbReference>
<evidence type="ECO:0000256" key="14">
    <source>
        <dbReference type="ARBA" id="ARBA00047683"/>
    </source>
</evidence>
<dbReference type="InterPro" id="IPR006805">
    <property type="entry name" value="Anth_synth_I_N"/>
</dbReference>
<dbReference type="RefSeq" id="WP_343812935.1">
    <property type="nucleotide sequence ID" value="NZ_BAAADS010000015.1"/>
</dbReference>
<evidence type="ECO:0000256" key="4">
    <source>
        <dbReference type="ARBA" id="ARBA00011575"/>
    </source>
</evidence>
<keyword evidence="11 15" id="KW-0057">Aromatic amino acid biosynthesis</keyword>
<evidence type="ECO:0000256" key="6">
    <source>
        <dbReference type="ARBA" id="ARBA00020653"/>
    </source>
</evidence>
<keyword evidence="10 15" id="KW-0460">Magnesium</keyword>
<keyword evidence="7 15" id="KW-0028">Amino-acid biosynthesis</keyword>
<evidence type="ECO:0000256" key="9">
    <source>
        <dbReference type="ARBA" id="ARBA00022822"/>
    </source>
</evidence>
<dbReference type="InterPro" id="IPR015890">
    <property type="entry name" value="Chorismate_C"/>
</dbReference>
<comment type="catalytic activity">
    <reaction evidence="14 15">
        <text>chorismate + L-glutamine = anthranilate + pyruvate + L-glutamate + H(+)</text>
        <dbReference type="Rhea" id="RHEA:21732"/>
        <dbReference type="ChEBI" id="CHEBI:15361"/>
        <dbReference type="ChEBI" id="CHEBI:15378"/>
        <dbReference type="ChEBI" id="CHEBI:16567"/>
        <dbReference type="ChEBI" id="CHEBI:29748"/>
        <dbReference type="ChEBI" id="CHEBI:29985"/>
        <dbReference type="ChEBI" id="CHEBI:58359"/>
        <dbReference type="EC" id="4.1.3.27"/>
    </reaction>
</comment>
<accession>A0ABN1G4Z4</accession>
<dbReference type="InterPro" id="IPR005801">
    <property type="entry name" value="ADC_synthase"/>
</dbReference>
<protein>
    <recommendedName>
        <fullName evidence="6 15">Anthranilate synthase component 1</fullName>
        <ecNumber evidence="5 15">4.1.3.27</ecNumber>
    </recommendedName>
</protein>
<evidence type="ECO:0000256" key="2">
    <source>
        <dbReference type="ARBA" id="ARBA00004873"/>
    </source>
</evidence>
<dbReference type="NCBIfam" id="TIGR00564">
    <property type="entry name" value="trpE_most"/>
    <property type="match status" value="1"/>
</dbReference>
<evidence type="ECO:0000256" key="10">
    <source>
        <dbReference type="ARBA" id="ARBA00022842"/>
    </source>
</evidence>
<dbReference type="Pfam" id="PF00425">
    <property type="entry name" value="Chorismate_bind"/>
    <property type="match status" value="1"/>
</dbReference>
<sequence length="464" mass="52327">MNTKTLPCKFTEHNADMLTPIGIYSNLKGEKKFLLESSFQHEANGKFSFIGANPYQEFVGNQNETMVSDHRKSTTATHDKPIVSILQDIFPKKDITLPFPFFGGAIGYLGYDAIRPLENIGEELPDEVNMPDAHFMLYKDVIVFDHRKDKVYLVATNLDDQPEQRLDERLKKLEQALVPAAGVDQARDVEVNFQPSMDKEQFMRNVEIAKESIERGEVLQVVLSQRMIAAVNGDSFSLYRKLRNANPSPYMFYIDFDDYVVLGSSPESLLKSEDGDIVTNPIAGTRPRARSRDDDNELVKDLITDKKEISEHQMLVDLSRNDFARVCNKDSITVPAYMHVKKYEHVMHMVSEVHGTLHPAYSSIDALLTCLPAGTVSGAPRTRAMQIINDLEDTRRGAYGGGVGYINFNHDLNFSLAIRSLMITNNKAYLQAGAGIVQDSDPEKEYYETMHKARSLMEIDGVKN</sequence>
<evidence type="ECO:0000256" key="1">
    <source>
        <dbReference type="ARBA" id="ARBA00001946"/>
    </source>
</evidence>
<comment type="caution">
    <text evidence="18">The sequence shown here is derived from an EMBL/GenBank/DDBJ whole genome shotgun (WGS) entry which is preliminary data.</text>
</comment>
<keyword evidence="19" id="KW-1185">Reference proteome</keyword>
<dbReference type="PRINTS" id="PR00095">
    <property type="entry name" value="ANTSNTHASEI"/>
</dbReference>
<dbReference type="PANTHER" id="PTHR11236">
    <property type="entry name" value="AMINOBENZOATE/ANTHRANILATE SYNTHASE"/>
    <property type="match status" value="1"/>
</dbReference>
<dbReference type="EMBL" id="BAAADS010000015">
    <property type="protein sequence ID" value="GAA0604189.1"/>
    <property type="molecule type" value="Genomic_DNA"/>
</dbReference>
<keyword evidence="9 15" id="KW-0822">Tryptophan biosynthesis</keyword>
<comment type="pathway">
    <text evidence="2 15">Amino-acid biosynthesis; L-tryptophan biosynthesis; L-tryptophan from chorismate: step 1/5.</text>
</comment>
<dbReference type="PANTHER" id="PTHR11236:SF48">
    <property type="entry name" value="ISOCHORISMATE SYNTHASE MENF"/>
    <property type="match status" value="1"/>
</dbReference>
<dbReference type="Proteomes" id="UP001500866">
    <property type="component" value="Unassembled WGS sequence"/>
</dbReference>
<evidence type="ECO:0000256" key="15">
    <source>
        <dbReference type="RuleBase" id="RU364045"/>
    </source>
</evidence>
<comment type="function">
    <text evidence="13 15">Part of a heterotetrameric complex that catalyzes the two-step biosynthesis of anthranilate, an intermediate in the biosynthesis of L-tryptophan. In the first step, the glutamine-binding beta subunit (TrpG) of anthranilate synthase (AS) provides the glutamine amidotransferase activity which generates ammonia as a substrate that, along with chorismate, is used in the second step, catalyzed by the large alpha subunit of AS (TrpE) to produce anthranilate. In the absence of TrpG, TrpE can synthesize anthranilate directly from chorismate and high concentrations of ammonia.</text>
</comment>
<dbReference type="Pfam" id="PF04715">
    <property type="entry name" value="Anth_synt_I_N"/>
    <property type="match status" value="1"/>
</dbReference>
<feature type="domain" description="Anthranilate synthase component I N-terminal" evidence="17">
    <location>
        <begin position="16"/>
        <end position="153"/>
    </location>
</feature>
<dbReference type="SUPFAM" id="SSF56322">
    <property type="entry name" value="ADC synthase"/>
    <property type="match status" value="1"/>
</dbReference>
<evidence type="ECO:0000259" key="16">
    <source>
        <dbReference type="Pfam" id="PF00425"/>
    </source>
</evidence>
<evidence type="ECO:0000256" key="13">
    <source>
        <dbReference type="ARBA" id="ARBA00025634"/>
    </source>
</evidence>
<evidence type="ECO:0000313" key="18">
    <source>
        <dbReference type="EMBL" id="GAA0604189.1"/>
    </source>
</evidence>
<keyword evidence="8 15" id="KW-0479">Metal-binding</keyword>
<evidence type="ECO:0000256" key="8">
    <source>
        <dbReference type="ARBA" id="ARBA00022723"/>
    </source>
</evidence>
<evidence type="ECO:0000256" key="12">
    <source>
        <dbReference type="ARBA" id="ARBA00023239"/>
    </source>
</evidence>
<comment type="cofactor">
    <cofactor evidence="1 15">
        <name>Mg(2+)</name>
        <dbReference type="ChEBI" id="CHEBI:18420"/>
    </cofactor>
</comment>
<feature type="domain" description="Chorismate-utilising enzyme C-terminal" evidence="16">
    <location>
        <begin position="198"/>
        <end position="452"/>
    </location>
</feature>
<name>A0ABN1G4Z4_9BACI</name>
<evidence type="ECO:0000256" key="11">
    <source>
        <dbReference type="ARBA" id="ARBA00023141"/>
    </source>
</evidence>
<comment type="similarity">
    <text evidence="3 15">Belongs to the anthranilate synthase component I family.</text>
</comment>
<proteinExistence type="inferred from homology"/>
<keyword evidence="12 15" id="KW-0456">Lyase</keyword>
<comment type="subunit">
    <text evidence="4 15">Heterotetramer consisting of two non-identical subunits: a beta subunit (TrpG) and a large alpha subunit (TrpE).</text>
</comment>